<evidence type="ECO:0000313" key="11">
    <source>
        <dbReference type="Proteomes" id="UP000595895"/>
    </source>
</evidence>
<keyword evidence="5 8" id="KW-0645">Protease</keyword>
<dbReference type="EMBL" id="CP066802">
    <property type="protein sequence ID" value="QQM68140.1"/>
    <property type="molecule type" value="Genomic_DNA"/>
</dbReference>
<dbReference type="EC" id="3.4.11.1" evidence="8"/>
<dbReference type="InterPro" id="IPR011356">
    <property type="entry name" value="Leucine_aapep/pepB"/>
</dbReference>
<keyword evidence="4 8" id="KW-0031">Aminopeptidase</keyword>
<feature type="binding site" evidence="8">
    <location>
        <position position="288"/>
    </location>
    <ligand>
        <name>Mn(2+)</name>
        <dbReference type="ChEBI" id="CHEBI:29035"/>
        <label>2</label>
    </ligand>
</feature>
<dbReference type="Proteomes" id="UP000595895">
    <property type="component" value="Chromosome"/>
</dbReference>
<accession>A0A7T7MB89</accession>
<feature type="binding site" evidence="8">
    <location>
        <position position="306"/>
    </location>
    <ligand>
        <name>Mn(2+)</name>
        <dbReference type="ChEBI" id="CHEBI:29035"/>
        <label>2</label>
    </ligand>
</feature>
<keyword evidence="11" id="KW-1185">Reference proteome</keyword>
<dbReference type="CDD" id="cd00433">
    <property type="entry name" value="Peptidase_M17"/>
    <property type="match status" value="1"/>
</dbReference>
<dbReference type="GO" id="GO:0070006">
    <property type="term" value="F:metalloaminopeptidase activity"/>
    <property type="evidence" value="ECO:0007669"/>
    <property type="project" value="InterPro"/>
</dbReference>
<name>A0A7T7MB89_9ACTO</name>
<dbReference type="RefSeq" id="WP_200277665.1">
    <property type="nucleotide sequence ID" value="NZ_CP066802.1"/>
</dbReference>
<dbReference type="InterPro" id="IPR043472">
    <property type="entry name" value="Macro_dom-like"/>
</dbReference>
<dbReference type="SUPFAM" id="SSF52949">
    <property type="entry name" value="Macro domain-like"/>
    <property type="match status" value="1"/>
</dbReference>
<evidence type="ECO:0000313" key="10">
    <source>
        <dbReference type="EMBL" id="QQM68140.1"/>
    </source>
</evidence>
<reference evidence="10 11" key="1">
    <citation type="submission" date="2020-12" db="EMBL/GenBank/DDBJ databases">
        <authorList>
            <person name="Zhou J."/>
        </authorList>
    </citation>
    <scope>NUCLEOTIDE SEQUENCE [LARGE SCALE GENOMIC DNA]</scope>
    <source>
        <strain evidence="10 11">CCUG 61299</strain>
    </source>
</reference>
<dbReference type="KEGG" id="awe:JG540_04745"/>
<sequence>MTVAALTSEQNSVPSAEVIVLGAAPASGPEGTPTLLLPEGGLQGLDAAAAGTLLQGLGFAAGTDELVRLPAASVLAESHREDASVLVVGTGADWDRAQDQRRDVAALGTTRDQVLRRLAGRAVRALAGCQDACLALPAESTSALSAVLEGALIGGYTWTAASKAPKAPLARVTVLSPLAGTAHAQRLARRAQVVADAVALTRDLVNEPPNRLNPATFAQRAEEIGQADGLKVLVRDEAQLAAEGFGGILGVGQGSPTPPRLVRVAWEPADAGTDTPHVALIGKGITFDSGGLSLKPPAAMPEMKSDMAGAATVLAVVRAAAHLALSVKVTAWLALAENMPGSSAQRPSDVVTMVNGTTVEITNTDAEGRLVMADALAQAVTEEPSLVLDVATLTGAQLVALGERVTAVMGTPSLRDRVVACAQAAGEAAWPMPLPEELRSKLESPYADLRNSAVGSRWGGMLVAGLFLREFVGETDWAHLDIAGPAFNDGSPWGLTTTGGTGAGVATLLSLLERCTEPGALPDQQDNL</sequence>
<dbReference type="SUPFAM" id="SSF53187">
    <property type="entry name" value="Zn-dependent exopeptidases"/>
    <property type="match status" value="1"/>
</dbReference>
<keyword evidence="6 8" id="KW-0378">Hydrolase</keyword>
<feature type="domain" description="Cytosol aminopeptidase" evidence="9">
    <location>
        <begin position="363"/>
        <end position="370"/>
    </location>
</feature>
<dbReference type="Gene3D" id="3.40.630.10">
    <property type="entry name" value="Zn peptidases"/>
    <property type="match status" value="1"/>
</dbReference>
<evidence type="ECO:0000259" key="9">
    <source>
        <dbReference type="PROSITE" id="PS00631"/>
    </source>
</evidence>
<keyword evidence="8" id="KW-0479">Metal-binding</keyword>
<protein>
    <recommendedName>
        <fullName evidence="8">Probable cytosol aminopeptidase</fullName>
        <ecNumber evidence="8">3.4.11.1</ecNumber>
    </recommendedName>
    <alternativeName>
        <fullName evidence="8">Leucine aminopeptidase</fullName>
        <shortName evidence="8">LAP</shortName>
        <ecNumber evidence="8">3.4.11.10</ecNumber>
    </alternativeName>
    <alternativeName>
        <fullName evidence="8">Leucyl aminopeptidase</fullName>
    </alternativeName>
</protein>
<feature type="binding site" evidence="8">
    <location>
        <position position="367"/>
    </location>
    <ligand>
        <name>Mn(2+)</name>
        <dbReference type="ChEBI" id="CHEBI:29035"/>
        <label>2</label>
    </ligand>
</feature>
<evidence type="ECO:0000256" key="2">
    <source>
        <dbReference type="ARBA" id="ARBA00000967"/>
    </source>
</evidence>
<gene>
    <name evidence="8" type="primary">pepA</name>
    <name evidence="10" type="ORF">JG540_04745</name>
</gene>
<dbReference type="HAMAP" id="MF_00181">
    <property type="entry name" value="Cytosol_peptidase_M17"/>
    <property type="match status" value="1"/>
</dbReference>
<feature type="binding site" evidence="8">
    <location>
        <position position="367"/>
    </location>
    <ligand>
        <name>Mn(2+)</name>
        <dbReference type="ChEBI" id="CHEBI:29035"/>
        <label>1</label>
    </ligand>
</feature>
<evidence type="ECO:0000256" key="1">
    <source>
        <dbReference type="ARBA" id="ARBA00000135"/>
    </source>
</evidence>
<dbReference type="PROSITE" id="PS00631">
    <property type="entry name" value="CYTOSOL_AP"/>
    <property type="match status" value="1"/>
</dbReference>
<dbReference type="GO" id="GO:0030145">
    <property type="term" value="F:manganese ion binding"/>
    <property type="evidence" value="ECO:0007669"/>
    <property type="project" value="UniProtKB-UniRule"/>
</dbReference>
<evidence type="ECO:0000256" key="3">
    <source>
        <dbReference type="ARBA" id="ARBA00009528"/>
    </source>
</evidence>
<comment type="catalytic activity">
    <reaction evidence="1 8">
        <text>Release of an N-terminal amino acid, Xaa-|-Yaa-, in which Xaa is preferably Leu, but may be other amino acids including Pro although not Arg or Lys, and Yaa may be Pro. Amino acid amides and methyl esters are also readily hydrolyzed, but rates on arylamides are exceedingly low.</text>
        <dbReference type="EC" id="3.4.11.1"/>
    </reaction>
</comment>
<evidence type="ECO:0000256" key="6">
    <source>
        <dbReference type="ARBA" id="ARBA00022801"/>
    </source>
</evidence>
<comment type="similarity">
    <text evidence="3 8">Belongs to the peptidase M17 family.</text>
</comment>
<dbReference type="GO" id="GO:0006508">
    <property type="term" value="P:proteolysis"/>
    <property type="evidence" value="ECO:0007669"/>
    <property type="project" value="UniProtKB-KW"/>
</dbReference>
<dbReference type="GO" id="GO:0005737">
    <property type="term" value="C:cytoplasm"/>
    <property type="evidence" value="ECO:0007669"/>
    <property type="project" value="UniProtKB-SubCell"/>
</dbReference>
<comment type="cofactor">
    <cofactor evidence="8">
        <name>Mn(2+)</name>
        <dbReference type="ChEBI" id="CHEBI:29035"/>
    </cofactor>
    <text evidence="8">Binds 2 manganese ions per subunit.</text>
</comment>
<comment type="subcellular location">
    <subcellularLocation>
        <location evidence="8">Cytoplasm</location>
    </subcellularLocation>
</comment>
<organism evidence="10 11">
    <name type="scientific">Actinomyces weissii</name>
    <dbReference type="NCBI Taxonomy" id="675090"/>
    <lineage>
        <taxon>Bacteria</taxon>
        <taxon>Bacillati</taxon>
        <taxon>Actinomycetota</taxon>
        <taxon>Actinomycetes</taxon>
        <taxon>Actinomycetales</taxon>
        <taxon>Actinomycetaceae</taxon>
        <taxon>Actinomyces</taxon>
    </lineage>
</organism>
<evidence type="ECO:0000256" key="7">
    <source>
        <dbReference type="ARBA" id="ARBA00049972"/>
    </source>
</evidence>
<proteinExistence type="inferred from homology"/>
<keyword evidence="8" id="KW-0963">Cytoplasm</keyword>
<dbReference type="PANTHER" id="PTHR11963">
    <property type="entry name" value="LEUCINE AMINOPEPTIDASE-RELATED"/>
    <property type="match status" value="1"/>
</dbReference>
<evidence type="ECO:0000256" key="4">
    <source>
        <dbReference type="ARBA" id="ARBA00022438"/>
    </source>
</evidence>
<feature type="binding site" evidence="8">
    <location>
        <position position="288"/>
    </location>
    <ligand>
        <name>Mn(2+)</name>
        <dbReference type="ChEBI" id="CHEBI:29035"/>
        <label>1</label>
    </ligand>
</feature>
<keyword evidence="8" id="KW-0464">Manganese</keyword>
<evidence type="ECO:0000256" key="8">
    <source>
        <dbReference type="HAMAP-Rule" id="MF_00181"/>
    </source>
</evidence>
<dbReference type="Pfam" id="PF00883">
    <property type="entry name" value="Peptidase_M17"/>
    <property type="match status" value="1"/>
</dbReference>
<feature type="active site" evidence="8">
    <location>
        <position position="295"/>
    </location>
</feature>
<dbReference type="Gene3D" id="3.40.220.10">
    <property type="entry name" value="Leucine Aminopeptidase, subunit E, domain 1"/>
    <property type="match status" value="1"/>
</dbReference>
<comment type="function">
    <text evidence="7 8">Presumably involved in the processing and regular turnover of intracellular proteins. Catalyzes the removal of unsubstituted N-terminal amino acids from various peptides.</text>
</comment>
<dbReference type="NCBIfam" id="NF002073">
    <property type="entry name" value="PRK00913.1-2"/>
    <property type="match status" value="1"/>
</dbReference>
<feature type="binding site" evidence="8">
    <location>
        <position position="365"/>
    </location>
    <ligand>
        <name>Mn(2+)</name>
        <dbReference type="ChEBI" id="CHEBI:29035"/>
        <label>1</label>
    </ligand>
</feature>
<dbReference type="PANTHER" id="PTHR11963:SF23">
    <property type="entry name" value="CYTOSOL AMINOPEPTIDASE"/>
    <property type="match status" value="1"/>
</dbReference>
<feature type="binding site" evidence="8">
    <location>
        <position position="283"/>
    </location>
    <ligand>
        <name>Mn(2+)</name>
        <dbReference type="ChEBI" id="CHEBI:29035"/>
        <label>2</label>
    </ligand>
</feature>
<dbReference type="EC" id="3.4.11.10" evidence="8"/>
<dbReference type="InterPro" id="IPR000819">
    <property type="entry name" value="Peptidase_M17_C"/>
</dbReference>
<dbReference type="PRINTS" id="PR00481">
    <property type="entry name" value="LAMNOPPTDASE"/>
</dbReference>
<feature type="active site" evidence="8">
    <location>
        <position position="369"/>
    </location>
</feature>
<dbReference type="AlphaFoldDB" id="A0A7T7MB89"/>
<dbReference type="InterPro" id="IPR023042">
    <property type="entry name" value="Peptidase_M17_leu_NH2_pept"/>
</dbReference>
<comment type="catalytic activity">
    <reaction evidence="2 8">
        <text>Release of an N-terminal amino acid, preferentially leucine, but not glutamic or aspartic acids.</text>
        <dbReference type="EC" id="3.4.11.10"/>
    </reaction>
</comment>
<evidence type="ECO:0000256" key="5">
    <source>
        <dbReference type="ARBA" id="ARBA00022670"/>
    </source>
</evidence>